<gene>
    <name evidence="2" type="ORF">FLP10_07465</name>
</gene>
<dbReference type="Pfam" id="PF01872">
    <property type="entry name" value="RibD_C"/>
    <property type="match status" value="1"/>
</dbReference>
<name>A0A5C1YMQ3_9MICO</name>
<feature type="domain" description="Bacterial bifunctional deaminase-reductase C-terminal" evidence="1">
    <location>
        <begin position="4"/>
        <end position="182"/>
    </location>
</feature>
<dbReference type="Gene3D" id="3.40.430.10">
    <property type="entry name" value="Dihydrofolate Reductase, subunit A"/>
    <property type="match status" value="1"/>
</dbReference>
<organism evidence="2 3">
    <name type="scientific">Agromyces intestinalis</name>
    <dbReference type="NCBI Taxonomy" id="2592652"/>
    <lineage>
        <taxon>Bacteria</taxon>
        <taxon>Bacillati</taxon>
        <taxon>Actinomycetota</taxon>
        <taxon>Actinomycetes</taxon>
        <taxon>Micrococcales</taxon>
        <taxon>Microbacteriaceae</taxon>
        <taxon>Agromyces</taxon>
    </lineage>
</organism>
<dbReference type="PANTHER" id="PTHR38011:SF11">
    <property type="entry name" value="2,5-DIAMINO-6-RIBOSYLAMINO-4(3H)-PYRIMIDINONE 5'-PHOSPHATE REDUCTASE"/>
    <property type="match status" value="1"/>
</dbReference>
<evidence type="ECO:0000313" key="3">
    <source>
        <dbReference type="Proteomes" id="UP000324678"/>
    </source>
</evidence>
<evidence type="ECO:0000313" key="2">
    <source>
        <dbReference type="EMBL" id="QEO16132.1"/>
    </source>
</evidence>
<dbReference type="InterPro" id="IPR050765">
    <property type="entry name" value="Riboflavin_Biosynth_HTPR"/>
</dbReference>
<dbReference type="AlphaFoldDB" id="A0A5C1YMQ3"/>
<dbReference type="InterPro" id="IPR024072">
    <property type="entry name" value="DHFR-like_dom_sf"/>
</dbReference>
<dbReference type="GO" id="GO:0009231">
    <property type="term" value="P:riboflavin biosynthetic process"/>
    <property type="evidence" value="ECO:0007669"/>
    <property type="project" value="InterPro"/>
</dbReference>
<dbReference type="SUPFAM" id="SSF53597">
    <property type="entry name" value="Dihydrofolate reductase-like"/>
    <property type="match status" value="1"/>
</dbReference>
<dbReference type="KEGG" id="ail:FLP10_07465"/>
<dbReference type="PANTHER" id="PTHR38011">
    <property type="entry name" value="DIHYDROFOLATE REDUCTASE FAMILY PROTEIN (AFU_ORTHOLOGUE AFUA_8G06820)"/>
    <property type="match status" value="1"/>
</dbReference>
<keyword evidence="3" id="KW-1185">Reference proteome</keyword>
<dbReference type="EMBL" id="CP043505">
    <property type="protein sequence ID" value="QEO16132.1"/>
    <property type="molecule type" value="Genomic_DNA"/>
</dbReference>
<sequence length="191" mass="20708">MRELVYYVAVSLDGFIAGPNGEFDAFPIEGDHMDAINERFADAIPTDLAAAIGVEQDGSRFDTVLMGWNTYAVGLPMGVTSPYRHLRQLVFSRSHEAEGEGIEITADDPVDVVRRLKAEPGASIWLCGGGALAATLADEIDRLVLKRSPVLFGAGIPLFGARPYSPERLDEVTTTAYRSGVVFSEYVRRAA</sequence>
<proteinExistence type="predicted"/>
<dbReference type="OrthoDB" id="195113at2"/>
<accession>A0A5C1YMQ3</accession>
<dbReference type="GO" id="GO:0008703">
    <property type="term" value="F:5-amino-6-(5-phosphoribosylamino)uracil reductase activity"/>
    <property type="evidence" value="ECO:0007669"/>
    <property type="project" value="InterPro"/>
</dbReference>
<dbReference type="InterPro" id="IPR002734">
    <property type="entry name" value="RibDG_C"/>
</dbReference>
<protein>
    <submittedName>
        <fullName evidence="2">Dihydrofolate reductase</fullName>
    </submittedName>
</protein>
<evidence type="ECO:0000259" key="1">
    <source>
        <dbReference type="Pfam" id="PF01872"/>
    </source>
</evidence>
<reference evidence="2 3" key="1">
    <citation type="submission" date="2019-09" db="EMBL/GenBank/DDBJ databases">
        <title>Genome sequencing of strain KACC 19306.</title>
        <authorList>
            <person name="Heo J."/>
            <person name="Kim S.-J."/>
            <person name="Kim J.-S."/>
            <person name="Hong S.-B."/>
            <person name="Kwon S.-W."/>
        </authorList>
    </citation>
    <scope>NUCLEOTIDE SEQUENCE [LARGE SCALE GENOMIC DNA]</scope>
    <source>
        <strain evidence="2 3">KACC 19306</strain>
    </source>
</reference>
<dbReference type="Proteomes" id="UP000324678">
    <property type="component" value="Chromosome"/>
</dbReference>